<proteinExistence type="predicted"/>
<dbReference type="EMBL" id="GBXM01061102">
    <property type="protein sequence ID" value="JAH47475.1"/>
    <property type="molecule type" value="Transcribed_RNA"/>
</dbReference>
<organism evidence="1">
    <name type="scientific">Anguilla anguilla</name>
    <name type="common">European freshwater eel</name>
    <name type="synonym">Muraena anguilla</name>
    <dbReference type="NCBI Taxonomy" id="7936"/>
    <lineage>
        <taxon>Eukaryota</taxon>
        <taxon>Metazoa</taxon>
        <taxon>Chordata</taxon>
        <taxon>Craniata</taxon>
        <taxon>Vertebrata</taxon>
        <taxon>Euteleostomi</taxon>
        <taxon>Actinopterygii</taxon>
        <taxon>Neopterygii</taxon>
        <taxon>Teleostei</taxon>
        <taxon>Anguilliformes</taxon>
        <taxon>Anguillidae</taxon>
        <taxon>Anguilla</taxon>
    </lineage>
</organism>
<evidence type="ECO:0000313" key="1">
    <source>
        <dbReference type="EMBL" id="JAH34091.1"/>
    </source>
</evidence>
<name>A0A0E9RYC1_ANGAN</name>
<dbReference type="AlphaFoldDB" id="A0A0E9RYC1"/>
<protein>
    <submittedName>
        <fullName evidence="1">Uncharacterized protein</fullName>
    </submittedName>
</protein>
<dbReference type="EMBL" id="GBXM01074486">
    <property type="protein sequence ID" value="JAH34091.1"/>
    <property type="molecule type" value="Transcribed_RNA"/>
</dbReference>
<reference evidence="1" key="2">
    <citation type="journal article" date="2015" name="Fish Shellfish Immunol.">
        <title>Early steps in the European eel (Anguilla anguilla)-Vibrio vulnificus interaction in the gills: Role of the RtxA13 toxin.</title>
        <authorList>
            <person name="Callol A."/>
            <person name="Pajuelo D."/>
            <person name="Ebbesson L."/>
            <person name="Teles M."/>
            <person name="MacKenzie S."/>
            <person name="Amaro C."/>
        </authorList>
    </citation>
    <scope>NUCLEOTIDE SEQUENCE</scope>
</reference>
<reference evidence="1" key="1">
    <citation type="submission" date="2014-11" db="EMBL/GenBank/DDBJ databases">
        <authorList>
            <person name="Amaro Gonzalez C."/>
        </authorList>
    </citation>
    <scope>NUCLEOTIDE SEQUENCE</scope>
</reference>
<accession>A0A0E9RYC1</accession>
<sequence>MDADGGVPTLSWLTIPQTLTYWLLDVSGKNRSSFTMGVTSNKGSIFKVSSIVNGSPRLLCDTSQLCKSPL</sequence>